<organism evidence="2 3">
    <name type="scientific">Nocardioides caeni</name>
    <dbReference type="NCBI Taxonomy" id="574700"/>
    <lineage>
        <taxon>Bacteria</taxon>
        <taxon>Bacillati</taxon>
        <taxon>Actinomycetota</taxon>
        <taxon>Actinomycetes</taxon>
        <taxon>Propionibacteriales</taxon>
        <taxon>Nocardioidaceae</taxon>
        <taxon>Nocardioides</taxon>
    </lineage>
</organism>
<dbReference type="AlphaFoldDB" id="A0A4S8NNX1"/>
<reference evidence="2 3" key="1">
    <citation type="journal article" date="2009" name="Int. J. Syst. Evol. Microbiol.">
        <title>Nocardioides caeni sp. nov., isolated from wastewater.</title>
        <authorList>
            <person name="Yoon J.H."/>
            <person name="Kang S.J."/>
            <person name="Park S."/>
            <person name="Kim W."/>
            <person name="Oh T.K."/>
        </authorList>
    </citation>
    <scope>NUCLEOTIDE SEQUENCE [LARGE SCALE GENOMIC DNA]</scope>
    <source>
        <strain evidence="2 3">DSM 23134</strain>
    </source>
</reference>
<feature type="region of interest" description="Disordered" evidence="1">
    <location>
        <begin position="201"/>
        <end position="336"/>
    </location>
</feature>
<sequence>MEDRGLGAHARHVSRRTSPDRPRPFHSPSGPLLPPQADATPVLSVRPRGHGRAMTSTRDPATTSMTARCPEDLVAMVPSVLGFWPGDDDIVIMTFGADRPFHGRTDLPPRAAQSRAVLTGLEEVLLGPAREHGARAVVLVYYGADPAAIRPVHDTLRRGCRRSGIAVVTALHVDGERFRELDAGAGWGLRGLRRVLPSLRRRGARQRAAAPHQPSRPRRLGAAGPRRRRPLRVRSVASGVDAGRSDRPTLAAEGGDLGSPPGRRVRGAGRAARPCRSRAAGERDALGPDPRRGLVADQPRDRARPGRLLESAGATGAGPLPPSARDPARLGRVAGR</sequence>
<feature type="compositionally biased region" description="Basic residues" evidence="1">
    <location>
        <begin position="215"/>
        <end position="232"/>
    </location>
</feature>
<feature type="compositionally biased region" description="Polar residues" evidence="1">
    <location>
        <begin position="54"/>
        <end position="64"/>
    </location>
</feature>
<dbReference type="Proteomes" id="UP000307087">
    <property type="component" value="Unassembled WGS sequence"/>
</dbReference>
<protein>
    <submittedName>
        <fullName evidence="2">DUF4192 family protein</fullName>
    </submittedName>
</protein>
<keyword evidence="3" id="KW-1185">Reference proteome</keyword>
<proteinExistence type="predicted"/>
<comment type="caution">
    <text evidence="2">The sequence shown here is derived from an EMBL/GenBank/DDBJ whole genome shotgun (WGS) entry which is preliminary data.</text>
</comment>
<accession>A0A4S8NNX1</accession>
<evidence type="ECO:0000313" key="3">
    <source>
        <dbReference type="Proteomes" id="UP000307087"/>
    </source>
</evidence>
<evidence type="ECO:0000256" key="1">
    <source>
        <dbReference type="SAM" id="MobiDB-lite"/>
    </source>
</evidence>
<feature type="compositionally biased region" description="Low complexity" evidence="1">
    <location>
        <begin position="258"/>
        <end position="278"/>
    </location>
</feature>
<evidence type="ECO:0000313" key="2">
    <source>
        <dbReference type="EMBL" id="THV18617.1"/>
    </source>
</evidence>
<dbReference type="EMBL" id="STGW01000001">
    <property type="protein sequence ID" value="THV18617.1"/>
    <property type="molecule type" value="Genomic_DNA"/>
</dbReference>
<feature type="compositionally biased region" description="Basic and acidic residues" evidence="1">
    <location>
        <begin position="279"/>
        <end position="304"/>
    </location>
</feature>
<name>A0A4S8NNX1_9ACTN</name>
<feature type="region of interest" description="Disordered" evidence="1">
    <location>
        <begin position="1"/>
        <end position="64"/>
    </location>
</feature>
<gene>
    <name evidence="2" type="ORF">E9934_03140</name>
</gene>